<dbReference type="PANTHER" id="PTHR11730:SF89">
    <property type="entry name" value="AMMONIUM TRANSPORTER SLL0108-RELATED"/>
    <property type="match status" value="1"/>
</dbReference>
<comment type="similarity">
    <text evidence="2">Belongs to the ammonia transporter channel (TC 1.A.11.2) family.</text>
</comment>
<gene>
    <name evidence="12" type="ORF">SAMN04487864_105108</name>
</gene>
<dbReference type="PROSITE" id="PS51343">
    <property type="entry name" value="PII_GLNB_DOM"/>
    <property type="match status" value="1"/>
</dbReference>
<organism evidence="12 13">
    <name type="scientific">Succiniclasticum ruminis</name>
    <dbReference type="NCBI Taxonomy" id="40841"/>
    <lineage>
        <taxon>Bacteria</taxon>
        <taxon>Bacillati</taxon>
        <taxon>Bacillota</taxon>
        <taxon>Negativicutes</taxon>
        <taxon>Acidaminococcales</taxon>
        <taxon>Acidaminococcaceae</taxon>
        <taxon>Succiniclasticum</taxon>
    </lineage>
</organism>
<evidence type="ECO:0000256" key="6">
    <source>
        <dbReference type="ARBA" id="ARBA00023136"/>
    </source>
</evidence>
<reference evidence="13" key="1">
    <citation type="submission" date="2016-10" db="EMBL/GenBank/DDBJ databases">
        <authorList>
            <person name="Varghese N."/>
            <person name="Submissions S."/>
        </authorList>
    </citation>
    <scope>NUCLEOTIDE SEQUENCE [LARGE SCALE GENOMIC DNA]</scope>
    <source>
        <strain evidence="13">DSM 11005</strain>
    </source>
</reference>
<keyword evidence="5 9" id="KW-1133">Transmembrane helix</keyword>
<feature type="transmembrane region" description="Helical" evidence="9">
    <location>
        <begin position="319"/>
        <end position="340"/>
    </location>
</feature>
<keyword evidence="10" id="KW-0732">Signal</keyword>
<accession>A0A1G6KUG1</accession>
<evidence type="ECO:0000256" key="3">
    <source>
        <dbReference type="ARBA" id="ARBA00022448"/>
    </source>
</evidence>
<feature type="transmembrane region" description="Helical" evidence="9">
    <location>
        <begin position="156"/>
        <end position="177"/>
    </location>
</feature>
<feature type="transmembrane region" description="Helical" evidence="9">
    <location>
        <begin position="296"/>
        <end position="313"/>
    </location>
</feature>
<dbReference type="InterPro" id="IPR001905">
    <property type="entry name" value="Ammonium_transpt"/>
</dbReference>
<feature type="transmembrane region" description="Helical" evidence="9">
    <location>
        <begin position="383"/>
        <end position="407"/>
    </location>
</feature>
<keyword evidence="6 9" id="KW-0472">Membrane</keyword>
<dbReference type="InterPro" id="IPR015867">
    <property type="entry name" value="N-reg_PII/ATP_PRibTrfase_C"/>
</dbReference>
<keyword evidence="4 9" id="KW-0812">Transmembrane</keyword>
<dbReference type="PROSITE" id="PS00638">
    <property type="entry name" value="PII_GLNB_CTER"/>
    <property type="match status" value="1"/>
</dbReference>
<keyword evidence="3" id="KW-0813">Transport</keyword>
<dbReference type="GO" id="GO:0016020">
    <property type="term" value="C:membrane"/>
    <property type="evidence" value="ECO:0007669"/>
    <property type="project" value="UniProtKB-SubCell"/>
</dbReference>
<feature type="chain" id="PRO_5011437623" evidence="10">
    <location>
        <begin position="28"/>
        <end position="601"/>
    </location>
</feature>
<sequence length="601" mass="64069">MKKLCKKTAATFFAAAWLSTLPVSAFAADPLPQRYSSADTVWVLLGAALVFFMQPGFAMCETGLTRAKNAGNIVMKNVMDFALGTPAFWIVGFGLMFGTDIGGFIGTPDFFVTKFTVGEDAGFPVMAFLIFQTVFCATAATIVSGSMAERTKFSSYCIYSILISLFIYPVSGHWIWGGGWLAQMGFHDFAGSTAVHMVGGVCACIGAYLLGPRIGKYNADGSVNAIPGHSLPLATLGVFILWFAWFGFNGCSTVSLTGDEAILSASHIFMTTNMAAAIATCTVMFFTWFRYGKPDVSMTLNGALAGLVSITAGCDLVTVPGAFLIGIVAGISVVCSIEFIDQKLKIDDPVGAISVHGVCGALGTILTGLLAEKEGWLYCGDPHFFLTQVTGVASVILYVAVAAFIVFKTIKSTVGLRVTAKEEIAGLDFEEHGLPSAYADFMPAPEHIFDTSAIPAKPDPVPIPQRETAPSVPGLHPVTPDGHAYSLVTIITSKERFLPLKNALEKIGITGMTVTEVHGYGLQKGHAEMYRGASVVSRLLPKIRLDIVVSAISPRTIIEVAKQVLYTGKYGDGKIFVSTIDNVIKIRTGEEGFDALQDHPL</sequence>
<dbReference type="GO" id="GO:0030234">
    <property type="term" value="F:enzyme regulator activity"/>
    <property type="evidence" value="ECO:0007669"/>
    <property type="project" value="InterPro"/>
</dbReference>
<dbReference type="Gene3D" id="1.10.3430.10">
    <property type="entry name" value="Ammonium transporter AmtB like domains"/>
    <property type="match status" value="1"/>
</dbReference>
<evidence type="ECO:0000256" key="9">
    <source>
        <dbReference type="SAM" id="Phobius"/>
    </source>
</evidence>
<dbReference type="EMBL" id="FMYW01000005">
    <property type="protein sequence ID" value="SDC34567.1"/>
    <property type="molecule type" value="Genomic_DNA"/>
</dbReference>
<dbReference type="Gene3D" id="3.30.70.120">
    <property type="match status" value="1"/>
</dbReference>
<feature type="transmembrane region" description="Helical" evidence="9">
    <location>
        <begin position="352"/>
        <end position="371"/>
    </location>
</feature>
<evidence type="ECO:0000313" key="12">
    <source>
        <dbReference type="EMBL" id="SDC34567.1"/>
    </source>
</evidence>
<feature type="signal peptide" evidence="10">
    <location>
        <begin position="1"/>
        <end position="27"/>
    </location>
</feature>
<comment type="subcellular location">
    <subcellularLocation>
        <location evidence="1">Membrane</location>
        <topology evidence="1">Multi-pass membrane protein</topology>
    </subcellularLocation>
</comment>
<comment type="similarity">
    <text evidence="8">Belongs to the P(II) protein family.</text>
</comment>
<evidence type="ECO:0000256" key="2">
    <source>
        <dbReference type="ARBA" id="ARBA00005887"/>
    </source>
</evidence>
<evidence type="ECO:0000313" key="13">
    <source>
        <dbReference type="Proteomes" id="UP000198943"/>
    </source>
</evidence>
<dbReference type="GO" id="GO:0006808">
    <property type="term" value="P:regulation of nitrogen utilization"/>
    <property type="evidence" value="ECO:0007669"/>
    <property type="project" value="InterPro"/>
</dbReference>
<dbReference type="SUPFAM" id="SSF111352">
    <property type="entry name" value="Ammonium transporter"/>
    <property type="match status" value="1"/>
</dbReference>
<keyword evidence="13" id="KW-1185">Reference proteome</keyword>
<name>A0A1G6KUG1_9FIRM</name>
<feature type="domain" description="Ammonium transporter AmtB-like" evidence="11">
    <location>
        <begin position="41"/>
        <end position="434"/>
    </location>
</feature>
<feature type="transmembrane region" description="Helical" evidence="9">
    <location>
        <begin position="189"/>
        <end position="210"/>
    </location>
</feature>
<feature type="transmembrane region" description="Helical" evidence="9">
    <location>
        <begin position="81"/>
        <end position="105"/>
    </location>
</feature>
<evidence type="ECO:0000256" key="7">
    <source>
        <dbReference type="ARBA" id="ARBA00023177"/>
    </source>
</evidence>
<evidence type="ECO:0000256" key="8">
    <source>
        <dbReference type="RuleBase" id="RU003936"/>
    </source>
</evidence>
<dbReference type="PRINTS" id="PR00340">
    <property type="entry name" value="PIIGLNB"/>
</dbReference>
<dbReference type="InterPro" id="IPR011322">
    <property type="entry name" value="N-reg_PII-like_a/b"/>
</dbReference>
<dbReference type="InterPro" id="IPR002187">
    <property type="entry name" value="N-reg_PII"/>
</dbReference>
<feature type="transmembrane region" description="Helical" evidence="9">
    <location>
        <begin position="41"/>
        <end position="60"/>
    </location>
</feature>
<dbReference type="RefSeq" id="WP_093730042.1">
    <property type="nucleotide sequence ID" value="NZ_FMYW01000005.1"/>
</dbReference>
<proteinExistence type="inferred from homology"/>
<dbReference type="OrthoDB" id="9814202at2"/>
<evidence type="ECO:0000256" key="1">
    <source>
        <dbReference type="ARBA" id="ARBA00004141"/>
    </source>
</evidence>
<dbReference type="InterPro" id="IPR017918">
    <property type="entry name" value="N-reg_PII_CS"/>
</dbReference>
<dbReference type="AlphaFoldDB" id="A0A1G6KUG1"/>
<dbReference type="GO" id="GO:0097272">
    <property type="term" value="P:ammonium homeostasis"/>
    <property type="evidence" value="ECO:0007669"/>
    <property type="project" value="TreeGrafter"/>
</dbReference>
<dbReference type="InterPro" id="IPR024041">
    <property type="entry name" value="NH4_transpt_AmtB-like_dom"/>
</dbReference>
<dbReference type="Pfam" id="PF00543">
    <property type="entry name" value="P-II"/>
    <property type="match status" value="1"/>
</dbReference>
<dbReference type="Pfam" id="PF00909">
    <property type="entry name" value="Ammonium_transp"/>
    <property type="match status" value="1"/>
</dbReference>
<dbReference type="PANTHER" id="PTHR11730">
    <property type="entry name" value="AMMONIUM TRANSPORTER"/>
    <property type="match status" value="1"/>
</dbReference>
<evidence type="ECO:0000256" key="4">
    <source>
        <dbReference type="ARBA" id="ARBA00022692"/>
    </source>
</evidence>
<dbReference type="Proteomes" id="UP000198943">
    <property type="component" value="Unassembled WGS sequence"/>
</dbReference>
<evidence type="ECO:0000256" key="5">
    <source>
        <dbReference type="ARBA" id="ARBA00022989"/>
    </source>
</evidence>
<protein>
    <submittedName>
        <fullName evidence="12">Nitrogen regulatory protein P-II family /ammonium transporter</fullName>
    </submittedName>
</protein>
<evidence type="ECO:0000259" key="11">
    <source>
        <dbReference type="Pfam" id="PF00909"/>
    </source>
</evidence>
<dbReference type="GO" id="GO:0008519">
    <property type="term" value="F:ammonium channel activity"/>
    <property type="evidence" value="ECO:0007669"/>
    <property type="project" value="InterPro"/>
</dbReference>
<dbReference type="FunFam" id="1.10.3430.10:FF:000008">
    <property type="entry name" value="Ammonium transporter"/>
    <property type="match status" value="1"/>
</dbReference>
<evidence type="ECO:0000256" key="10">
    <source>
        <dbReference type="SAM" id="SignalP"/>
    </source>
</evidence>
<dbReference type="SUPFAM" id="SSF54913">
    <property type="entry name" value="GlnB-like"/>
    <property type="match status" value="1"/>
</dbReference>
<dbReference type="NCBIfam" id="TIGR00836">
    <property type="entry name" value="amt"/>
    <property type="match status" value="1"/>
</dbReference>
<dbReference type="InterPro" id="IPR029020">
    <property type="entry name" value="Ammonium/urea_transptr"/>
</dbReference>
<dbReference type="SMART" id="SM00938">
    <property type="entry name" value="P-II"/>
    <property type="match status" value="1"/>
</dbReference>
<feature type="transmembrane region" description="Helical" evidence="9">
    <location>
        <begin position="268"/>
        <end position="289"/>
    </location>
</feature>
<feature type="transmembrane region" description="Helical" evidence="9">
    <location>
        <begin position="125"/>
        <end position="144"/>
    </location>
</feature>
<feature type="transmembrane region" description="Helical" evidence="9">
    <location>
        <begin position="231"/>
        <end position="248"/>
    </location>
</feature>
<keyword evidence="7" id="KW-0924">Ammonia transport</keyword>